<sequence>MEPTIKAGCFAIANMEATGIIERDLYVLKVEDKYCVRWVEPTIDGDY</sequence>
<reference evidence="1 2" key="1">
    <citation type="submission" date="2017-04" db="EMBL/GenBank/DDBJ databases">
        <title>Draft genome sequence of Zooshikella ganghwensis VG4 isolated from Red Sea sediments.</title>
        <authorList>
            <person name="Rehman Z."/>
            <person name="Alam I."/>
            <person name="Kamau A."/>
            <person name="Bajic V."/>
            <person name="Leiknes T."/>
        </authorList>
    </citation>
    <scope>NUCLEOTIDE SEQUENCE [LARGE SCALE GENOMIC DNA]</scope>
    <source>
        <strain evidence="1 2">VG4</strain>
    </source>
</reference>
<proteinExistence type="predicted"/>
<accession>A0A4P9VEU2</accession>
<dbReference type="AlphaFoldDB" id="A0A4P9VEU2"/>
<evidence type="ECO:0000313" key="1">
    <source>
        <dbReference type="EMBL" id="RDH41575.1"/>
    </source>
</evidence>
<protein>
    <submittedName>
        <fullName evidence="1">Uncharacterized protein</fullName>
    </submittedName>
</protein>
<gene>
    <name evidence="1" type="ORF">B9G39_27905</name>
</gene>
<dbReference type="Proteomes" id="UP000257039">
    <property type="component" value="Unassembled WGS sequence"/>
</dbReference>
<keyword evidence="2" id="KW-1185">Reference proteome</keyword>
<name>A0A4P9VEU2_9GAMM</name>
<dbReference type="EMBL" id="NDXW01000007">
    <property type="protein sequence ID" value="RDH41575.1"/>
    <property type="molecule type" value="Genomic_DNA"/>
</dbReference>
<organism evidence="1 2">
    <name type="scientific">Zooshikella ganghwensis</name>
    <dbReference type="NCBI Taxonomy" id="202772"/>
    <lineage>
        <taxon>Bacteria</taxon>
        <taxon>Pseudomonadati</taxon>
        <taxon>Pseudomonadota</taxon>
        <taxon>Gammaproteobacteria</taxon>
        <taxon>Oceanospirillales</taxon>
        <taxon>Zooshikellaceae</taxon>
        <taxon>Zooshikella</taxon>
    </lineage>
</organism>
<comment type="caution">
    <text evidence="1">The sequence shown here is derived from an EMBL/GenBank/DDBJ whole genome shotgun (WGS) entry which is preliminary data.</text>
</comment>
<evidence type="ECO:0000313" key="2">
    <source>
        <dbReference type="Proteomes" id="UP000257039"/>
    </source>
</evidence>